<accession>A0A9Q1AYY7</accession>
<keyword evidence="1" id="KW-0677">Repeat</keyword>
<gene>
    <name evidence="4" type="ORF">JRQ81_020114</name>
</gene>
<proteinExistence type="predicted"/>
<evidence type="ECO:0000256" key="3">
    <source>
        <dbReference type="SAM" id="SignalP"/>
    </source>
</evidence>
<feature type="signal peptide" evidence="3">
    <location>
        <begin position="1"/>
        <end position="22"/>
    </location>
</feature>
<dbReference type="Proteomes" id="UP001142489">
    <property type="component" value="Unassembled WGS sequence"/>
</dbReference>
<name>A0A9Q1AYY7_9SAUR</name>
<dbReference type="EMBL" id="JAPFRF010000010">
    <property type="protein sequence ID" value="KAJ7320603.1"/>
    <property type="molecule type" value="Genomic_DNA"/>
</dbReference>
<protein>
    <recommendedName>
        <fullName evidence="6">Radial spoke head 1 homolog</fullName>
    </recommendedName>
</protein>
<reference evidence="4" key="1">
    <citation type="journal article" date="2023" name="DNA Res.">
        <title>Chromosome-level genome assembly of Phrynocephalus forsythii using third-generation DNA sequencing and Hi-C analysis.</title>
        <authorList>
            <person name="Qi Y."/>
            <person name="Zhao W."/>
            <person name="Zhao Y."/>
            <person name="Niu C."/>
            <person name="Cao S."/>
            <person name="Zhang Y."/>
        </authorList>
    </citation>
    <scope>NUCLEOTIDE SEQUENCE</scope>
    <source>
        <tissue evidence="4">Muscle</tissue>
    </source>
</reference>
<comment type="caution">
    <text evidence="4">The sequence shown here is derived from an EMBL/GenBank/DDBJ whole genome shotgun (WGS) entry which is preliminary data.</text>
</comment>
<dbReference type="SUPFAM" id="SSF82185">
    <property type="entry name" value="Histone H3 K4-specific methyltransferase SET7/9 N-terminal domain"/>
    <property type="match status" value="1"/>
</dbReference>
<dbReference type="GO" id="GO:0007286">
    <property type="term" value="P:spermatid development"/>
    <property type="evidence" value="ECO:0007669"/>
    <property type="project" value="TreeGrafter"/>
</dbReference>
<dbReference type="PANTHER" id="PTHR43215">
    <property type="entry name" value="RADIAL SPOKE HEAD 1 HOMOLOG"/>
    <property type="match status" value="1"/>
</dbReference>
<feature type="compositionally biased region" description="Basic and acidic residues" evidence="2">
    <location>
        <begin position="208"/>
        <end position="217"/>
    </location>
</feature>
<dbReference type="InterPro" id="IPR003409">
    <property type="entry name" value="MORN"/>
</dbReference>
<evidence type="ECO:0000313" key="4">
    <source>
        <dbReference type="EMBL" id="KAJ7320603.1"/>
    </source>
</evidence>
<dbReference type="AlphaFoldDB" id="A0A9Q1AYY7"/>
<keyword evidence="3" id="KW-0732">Signal</keyword>
<organism evidence="4 5">
    <name type="scientific">Phrynocephalus forsythii</name>
    <dbReference type="NCBI Taxonomy" id="171643"/>
    <lineage>
        <taxon>Eukaryota</taxon>
        <taxon>Metazoa</taxon>
        <taxon>Chordata</taxon>
        <taxon>Craniata</taxon>
        <taxon>Vertebrata</taxon>
        <taxon>Euteleostomi</taxon>
        <taxon>Lepidosauria</taxon>
        <taxon>Squamata</taxon>
        <taxon>Bifurcata</taxon>
        <taxon>Unidentata</taxon>
        <taxon>Episquamata</taxon>
        <taxon>Toxicofera</taxon>
        <taxon>Iguania</taxon>
        <taxon>Acrodonta</taxon>
        <taxon>Agamidae</taxon>
        <taxon>Agaminae</taxon>
        <taxon>Phrynocephalus</taxon>
    </lineage>
</organism>
<feature type="chain" id="PRO_5040485437" description="Radial spoke head 1 homolog" evidence="3">
    <location>
        <begin position="23"/>
        <end position="217"/>
    </location>
</feature>
<evidence type="ECO:0000256" key="2">
    <source>
        <dbReference type="SAM" id="MobiDB-lite"/>
    </source>
</evidence>
<dbReference type="GO" id="GO:0031514">
    <property type="term" value="C:motile cilium"/>
    <property type="evidence" value="ECO:0007669"/>
    <property type="project" value="TreeGrafter"/>
</dbReference>
<feature type="region of interest" description="Disordered" evidence="2">
    <location>
        <begin position="127"/>
        <end position="217"/>
    </location>
</feature>
<keyword evidence="5" id="KW-1185">Reference proteome</keyword>
<sequence length="217" mass="24370">MGGGSKTWAWCLLLCEWRYVHRRMVQSFQAWTRHLLYTLTGSKYVGTWANGQQEGSAELIHLNHRYQGKFVNKNPLGPGKYIFDIGCEQHGEYIHEEKAEEEEEEELLAPTIPKWKAMKITGLTLWAPEEPPPVPEATPAATTEAPLSEAEELVATVGSEAAESTEAHAETPEPIETTVSPRDMEEEEETAKEDLTEPAPAIIEEKEEEAKEVEPQD</sequence>
<dbReference type="GO" id="GO:0005634">
    <property type="term" value="C:nucleus"/>
    <property type="evidence" value="ECO:0007669"/>
    <property type="project" value="TreeGrafter"/>
</dbReference>
<evidence type="ECO:0000256" key="1">
    <source>
        <dbReference type="ARBA" id="ARBA00022737"/>
    </source>
</evidence>
<feature type="compositionally biased region" description="Low complexity" evidence="2">
    <location>
        <begin position="137"/>
        <end position="148"/>
    </location>
</feature>
<evidence type="ECO:0000313" key="5">
    <source>
        <dbReference type="Proteomes" id="UP001142489"/>
    </source>
</evidence>
<dbReference type="GO" id="GO:0035082">
    <property type="term" value="P:axoneme assembly"/>
    <property type="evidence" value="ECO:0007669"/>
    <property type="project" value="TreeGrafter"/>
</dbReference>
<dbReference type="Pfam" id="PF02493">
    <property type="entry name" value="MORN"/>
    <property type="match status" value="2"/>
</dbReference>
<dbReference type="OrthoDB" id="423343at2759"/>
<evidence type="ECO:0008006" key="6">
    <source>
        <dbReference type="Google" id="ProtNLM"/>
    </source>
</evidence>
<dbReference type="PANTHER" id="PTHR43215:SF14">
    <property type="entry name" value="RADIAL SPOKE HEAD 1 HOMOLOG"/>
    <property type="match status" value="1"/>
</dbReference>